<dbReference type="EMBL" id="ABSU01000022">
    <property type="protein sequence ID" value="EFE31407.1"/>
    <property type="molecule type" value="Genomic_DNA"/>
</dbReference>
<dbReference type="Proteomes" id="UP000008866">
    <property type="component" value="Unassembled WGS sequence"/>
</dbReference>
<dbReference type="AlphaFoldDB" id="D4B032"/>
<dbReference type="KEGG" id="abe:ARB_01803"/>
<dbReference type="RefSeq" id="XP_003012047.1">
    <property type="nucleotide sequence ID" value="XM_003012001.1"/>
</dbReference>
<name>D4B032_ARTBC</name>
<comment type="caution">
    <text evidence="1">The sequence shown here is derived from an EMBL/GenBank/DDBJ whole genome shotgun (WGS) entry which is preliminary data.</text>
</comment>
<protein>
    <submittedName>
        <fullName evidence="1">Uncharacterized protein</fullName>
    </submittedName>
</protein>
<evidence type="ECO:0000313" key="1">
    <source>
        <dbReference type="EMBL" id="EFE31407.1"/>
    </source>
</evidence>
<proteinExistence type="predicted"/>
<accession>D4B032</accession>
<sequence length="83" mass="9459">MGIEQEEKKHYSLGRKIEIESQVHPSSLDAYPSRDEMGMKHLFVCFLAVAGLWEVGVKRQVEEKLNKTNLLVIPTKGRHGRPS</sequence>
<dbReference type="HOGENOM" id="CLU_2542121_0_0_1"/>
<evidence type="ECO:0000313" key="2">
    <source>
        <dbReference type="Proteomes" id="UP000008866"/>
    </source>
</evidence>
<dbReference type="GeneID" id="9519534"/>
<reference evidence="2" key="1">
    <citation type="journal article" date="2011" name="Genome Biol.">
        <title>Comparative and functional genomics provide insights into the pathogenicity of dermatophytic fungi.</title>
        <authorList>
            <person name="Burmester A."/>
            <person name="Shelest E."/>
            <person name="Gloeckner G."/>
            <person name="Heddergott C."/>
            <person name="Schindler S."/>
            <person name="Staib P."/>
            <person name="Heidel A."/>
            <person name="Felder M."/>
            <person name="Petzold A."/>
            <person name="Szafranski K."/>
            <person name="Feuermann M."/>
            <person name="Pedruzzi I."/>
            <person name="Priebe S."/>
            <person name="Groth M."/>
            <person name="Winkler R."/>
            <person name="Li W."/>
            <person name="Kniemeyer O."/>
            <person name="Schroeckh V."/>
            <person name="Hertweck C."/>
            <person name="Hube B."/>
            <person name="White T.C."/>
            <person name="Platzer M."/>
            <person name="Guthke R."/>
            <person name="Heitman J."/>
            <person name="Woestemeyer J."/>
            <person name="Zipfel P.F."/>
            <person name="Monod M."/>
            <person name="Brakhage A.A."/>
        </authorList>
    </citation>
    <scope>NUCLEOTIDE SEQUENCE [LARGE SCALE GENOMIC DNA]</scope>
    <source>
        <strain evidence="2">ATCC MYA-4681 / CBS 112371</strain>
    </source>
</reference>
<gene>
    <name evidence="1" type="ORF">ARB_01803</name>
</gene>
<organism evidence="1 2">
    <name type="scientific">Arthroderma benhamiae (strain ATCC MYA-4681 / CBS 112371)</name>
    <name type="common">Trichophyton mentagrophytes</name>
    <dbReference type="NCBI Taxonomy" id="663331"/>
    <lineage>
        <taxon>Eukaryota</taxon>
        <taxon>Fungi</taxon>
        <taxon>Dikarya</taxon>
        <taxon>Ascomycota</taxon>
        <taxon>Pezizomycotina</taxon>
        <taxon>Eurotiomycetes</taxon>
        <taxon>Eurotiomycetidae</taxon>
        <taxon>Onygenales</taxon>
        <taxon>Arthrodermataceae</taxon>
        <taxon>Trichophyton</taxon>
    </lineage>
</organism>
<keyword evidence="2" id="KW-1185">Reference proteome</keyword>